<feature type="domain" description="G-protein coupled receptors family 1 profile" evidence="6">
    <location>
        <begin position="56"/>
        <end position="172"/>
    </location>
</feature>
<reference evidence="8" key="1">
    <citation type="submission" date="2022-11" db="UniProtKB">
        <authorList>
            <consortium name="WormBaseParasite"/>
        </authorList>
    </citation>
    <scope>IDENTIFICATION</scope>
</reference>
<dbReference type="AlphaFoldDB" id="A0A915I9Q1"/>
<feature type="transmembrane region" description="Helical" evidence="5">
    <location>
        <begin position="41"/>
        <end position="64"/>
    </location>
</feature>
<evidence type="ECO:0000256" key="1">
    <source>
        <dbReference type="ARBA" id="ARBA00004370"/>
    </source>
</evidence>
<evidence type="ECO:0000256" key="4">
    <source>
        <dbReference type="ARBA" id="ARBA00023136"/>
    </source>
</evidence>
<comment type="subcellular location">
    <subcellularLocation>
        <location evidence="1">Membrane</location>
    </subcellularLocation>
</comment>
<evidence type="ECO:0000256" key="2">
    <source>
        <dbReference type="ARBA" id="ARBA00022692"/>
    </source>
</evidence>
<name>A0A915I9Q1_ROMCU</name>
<dbReference type="Proteomes" id="UP000887565">
    <property type="component" value="Unplaced"/>
</dbReference>
<dbReference type="WBParaSite" id="nRc.2.0.1.t10597-RA">
    <property type="protein sequence ID" value="nRc.2.0.1.t10597-RA"/>
    <property type="gene ID" value="nRc.2.0.1.g10597"/>
</dbReference>
<feature type="transmembrane region" description="Helical" evidence="5">
    <location>
        <begin position="158"/>
        <end position="182"/>
    </location>
</feature>
<evidence type="ECO:0000313" key="7">
    <source>
        <dbReference type="Proteomes" id="UP000887565"/>
    </source>
</evidence>
<protein>
    <submittedName>
        <fullName evidence="8">G-protein coupled receptors family 1 profile domain-containing protein</fullName>
    </submittedName>
</protein>
<dbReference type="SUPFAM" id="SSF81321">
    <property type="entry name" value="Family A G protein-coupled receptor-like"/>
    <property type="match status" value="1"/>
</dbReference>
<dbReference type="InterPro" id="IPR017452">
    <property type="entry name" value="GPCR_Rhodpsn_7TM"/>
</dbReference>
<dbReference type="PROSITE" id="PS50262">
    <property type="entry name" value="G_PROTEIN_RECEP_F1_2"/>
    <property type="match status" value="1"/>
</dbReference>
<evidence type="ECO:0000259" key="6">
    <source>
        <dbReference type="PROSITE" id="PS50262"/>
    </source>
</evidence>
<dbReference type="GO" id="GO:0016020">
    <property type="term" value="C:membrane"/>
    <property type="evidence" value="ECO:0007669"/>
    <property type="project" value="UniProtKB-SubCell"/>
</dbReference>
<evidence type="ECO:0000313" key="8">
    <source>
        <dbReference type="WBParaSite" id="nRc.2.0.1.t10597-RA"/>
    </source>
</evidence>
<feature type="transmembrane region" description="Helical" evidence="5">
    <location>
        <begin position="76"/>
        <end position="99"/>
    </location>
</feature>
<sequence>MPHEKIIPFNDTDSYFLDQGLNLSTFASDVKHSPNNNLSLIVYWTCALLGVFSIALNVFVIQVLVFNRRKTFKNVFYLLVLHCSLVDWFHALALVAWCVPPLNLFSFNTTILLRKWPPIFLRTLNMVTISNLLLFTFNEYIVVSRPIFYRSHDLRRMFGLLLMLSWFACIFFGGGGLMYRYFESQPKFNVYVLSKKDDKNVTYLIPKKRPLNSGNILAVDGNGDDLLQRTFLLIALVNQTQ</sequence>
<keyword evidence="7" id="KW-1185">Reference proteome</keyword>
<proteinExistence type="predicted"/>
<evidence type="ECO:0000256" key="3">
    <source>
        <dbReference type="ARBA" id="ARBA00022989"/>
    </source>
</evidence>
<evidence type="ECO:0000256" key="5">
    <source>
        <dbReference type="SAM" id="Phobius"/>
    </source>
</evidence>
<keyword evidence="3 5" id="KW-1133">Transmembrane helix</keyword>
<keyword evidence="2 5" id="KW-0812">Transmembrane</keyword>
<feature type="transmembrane region" description="Helical" evidence="5">
    <location>
        <begin position="119"/>
        <end position="137"/>
    </location>
</feature>
<accession>A0A915I9Q1</accession>
<organism evidence="7 8">
    <name type="scientific">Romanomermis culicivorax</name>
    <name type="common">Nematode worm</name>
    <dbReference type="NCBI Taxonomy" id="13658"/>
    <lineage>
        <taxon>Eukaryota</taxon>
        <taxon>Metazoa</taxon>
        <taxon>Ecdysozoa</taxon>
        <taxon>Nematoda</taxon>
        <taxon>Enoplea</taxon>
        <taxon>Dorylaimia</taxon>
        <taxon>Mermithida</taxon>
        <taxon>Mermithoidea</taxon>
        <taxon>Mermithidae</taxon>
        <taxon>Romanomermis</taxon>
    </lineage>
</organism>
<keyword evidence="4 5" id="KW-0472">Membrane</keyword>
<dbReference type="Gene3D" id="1.20.1070.10">
    <property type="entry name" value="Rhodopsin 7-helix transmembrane proteins"/>
    <property type="match status" value="1"/>
</dbReference>